<evidence type="ECO:0000313" key="2">
    <source>
        <dbReference type="EMBL" id="MCP2727359.1"/>
    </source>
</evidence>
<gene>
    <name evidence="2" type="ORF">NJ959_02585</name>
</gene>
<sequence length="137" mass="15953">MTRRDDLIISRQREQKDCGLDFLVTLLKDGSYTGRIFGVQVKATVSTPKLIESKDIVEIQIDLGLSQFIAEFSFPVCLFFFTLKNGQGYYKWILEPVMAEGDYSRLYWDNTNNLYRLTNEGISNIVSMVNRWYDSRI</sequence>
<proteinExistence type="predicted"/>
<accession>A0AAE3GNT1</accession>
<comment type="caution">
    <text evidence="2">The sequence shown here is derived from an EMBL/GenBank/DDBJ whole genome shotgun (WGS) entry which is preliminary data.</text>
</comment>
<dbReference type="Pfam" id="PF14280">
    <property type="entry name" value="DUF4365"/>
    <property type="match status" value="1"/>
</dbReference>
<dbReference type="EMBL" id="JAMZMM010000012">
    <property type="protein sequence ID" value="MCP2727359.1"/>
    <property type="molecule type" value="Genomic_DNA"/>
</dbReference>
<reference evidence="2" key="1">
    <citation type="submission" date="2022-06" db="EMBL/GenBank/DDBJ databases">
        <title>New cyanobacteria of genus Symplocastrum in benthos of Lake Baikal.</title>
        <authorList>
            <person name="Sorokovikova E."/>
            <person name="Tikhonova I."/>
            <person name="Krasnopeev A."/>
            <person name="Evseev P."/>
            <person name="Gladkikh A."/>
            <person name="Belykh O."/>
        </authorList>
    </citation>
    <scope>NUCLEOTIDE SEQUENCE</scope>
    <source>
        <strain evidence="2">BBK-W-15</strain>
    </source>
</reference>
<feature type="domain" description="DUF4365" evidence="1">
    <location>
        <begin position="4"/>
        <end position="119"/>
    </location>
</feature>
<dbReference type="InterPro" id="IPR025375">
    <property type="entry name" value="DUF4365"/>
</dbReference>
<protein>
    <submittedName>
        <fullName evidence="2">DUF4365 domain-containing protein</fullName>
    </submittedName>
</protein>
<dbReference type="Proteomes" id="UP001204953">
    <property type="component" value="Unassembled WGS sequence"/>
</dbReference>
<evidence type="ECO:0000313" key="3">
    <source>
        <dbReference type="Proteomes" id="UP001204953"/>
    </source>
</evidence>
<keyword evidence="3" id="KW-1185">Reference proteome</keyword>
<organism evidence="2 3">
    <name type="scientific">Limnofasciculus baicalensis BBK-W-15</name>
    <dbReference type="NCBI Taxonomy" id="2699891"/>
    <lineage>
        <taxon>Bacteria</taxon>
        <taxon>Bacillati</taxon>
        <taxon>Cyanobacteriota</taxon>
        <taxon>Cyanophyceae</taxon>
        <taxon>Coleofasciculales</taxon>
        <taxon>Coleofasciculaceae</taxon>
        <taxon>Limnofasciculus</taxon>
        <taxon>Limnofasciculus baicalensis</taxon>
    </lineage>
</organism>
<name>A0AAE3GNT1_9CYAN</name>
<evidence type="ECO:0000259" key="1">
    <source>
        <dbReference type="Pfam" id="PF14280"/>
    </source>
</evidence>
<dbReference type="AlphaFoldDB" id="A0AAE3GNT1"/>
<dbReference type="RefSeq" id="WP_254010177.1">
    <property type="nucleotide sequence ID" value="NZ_JAMZMM010000012.1"/>
</dbReference>